<reference evidence="2 3" key="1">
    <citation type="journal article" date="2013" name="Genome Biol.">
        <title>Comparative genomics of the core and accessory genomes of 48 Sinorhizobium strains comprising five genospecies.</title>
        <authorList>
            <person name="Sugawara M."/>
            <person name="Epstein B."/>
            <person name="Badgley B.D."/>
            <person name="Unno T."/>
            <person name="Xu L."/>
            <person name="Reese J."/>
            <person name="Gyaneshwar P."/>
            <person name="Denny R."/>
            <person name="Mudge J."/>
            <person name="Bharti A.K."/>
            <person name="Farmer A.D."/>
            <person name="May G.D."/>
            <person name="Woodward J.E."/>
            <person name="Medigue C."/>
            <person name="Vallenet D."/>
            <person name="Lajus A."/>
            <person name="Rouy Z."/>
            <person name="Martinez-Vaz B."/>
            <person name="Tiffin P."/>
            <person name="Young N.D."/>
            <person name="Sadowsky M.J."/>
        </authorList>
    </citation>
    <scope>NUCLEOTIDE SEQUENCE [LARGE SCALE GENOMIC DNA]</scope>
    <source>
        <strain evidence="2 3">USDA4894</strain>
    </source>
</reference>
<dbReference type="EMBL" id="WITC01000113">
    <property type="protein sequence ID" value="MQX17973.1"/>
    <property type="molecule type" value="Genomic_DNA"/>
</dbReference>
<dbReference type="Proteomes" id="UP000439983">
    <property type="component" value="Unassembled WGS sequence"/>
</dbReference>
<keyword evidence="1" id="KW-1133">Transmembrane helix</keyword>
<gene>
    <name evidence="2" type="ORF">GHK62_25460</name>
</gene>
<keyword evidence="3" id="KW-1185">Reference proteome</keyword>
<sequence length="72" mass="8059">MPLDIEAACEQQDGHHSMLLGGTSATDESIERIGFSHISQRYVRPRLLVFATEFLPLILLNIIEPAWPVADQ</sequence>
<protein>
    <submittedName>
        <fullName evidence="2">Uncharacterized protein</fullName>
    </submittedName>
</protein>
<dbReference type="AlphaFoldDB" id="A0A6N7LJC1"/>
<keyword evidence="1" id="KW-0472">Membrane</keyword>
<accession>A0A6N7LJC1</accession>
<evidence type="ECO:0000313" key="2">
    <source>
        <dbReference type="EMBL" id="MQX17973.1"/>
    </source>
</evidence>
<evidence type="ECO:0000313" key="3">
    <source>
        <dbReference type="Proteomes" id="UP000439983"/>
    </source>
</evidence>
<name>A0A6N7LJC1_SINTE</name>
<evidence type="ECO:0000256" key="1">
    <source>
        <dbReference type="SAM" id="Phobius"/>
    </source>
</evidence>
<keyword evidence="1" id="KW-0812">Transmembrane</keyword>
<comment type="caution">
    <text evidence="2">The sequence shown here is derived from an EMBL/GenBank/DDBJ whole genome shotgun (WGS) entry which is preliminary data.</text>
</comment>
<proteinExistence type="predicted"/>
<organism evidence="2 3">
    <name type="scientific">Sinorhizobium terangae</name>
    <dbReference type="NCBI Taxonomy" id="110322"/>
    <lineage>
        <taxon>Bacteria</taxon>
        <taxon>Pseudomonadati</taxon>
        <taxon>Pseudomonadota</taxon>
        <taxon>Alphaproteobacteria</taxon>
        <taxon>Hyphomicrobiales</taxon>
        <taxon>Rhizobiaceae</taxon>
        <taxon>Sinorhizobium/Ensifer group</taxon>
        <taxon>Sinorhizobium</taxon>
    </lineage>
</organism>
<feature type="transmembrane region" description="Helical" evidence="1">
    <location>
        <begin position="47"/>
        <end position="67"/>
    </location>
</feature>
<dbReference type="RefSeq" id="WP_153441809.1">
    <property type="nucleotide sequence ID" value="NZ_CP121659.1"/>
</dbReference>